<keyword evidence="3" id="KW-0813">Transport</keyword>
<feature type="transmembrane region" description="Helical" evidence="9">
    <location>
        <begin position="365"/>
        <end position="386"/>
    </location>
</feature>
<feature type="domain" description="Amino acid transporter transmembrane" evidence="10">
    <location>
        <begin position="182"/>
        <end position="578"/>
    </location>
</feature>
<dbReference type="InterPro" id="IPR013057">
    <property type="entry name" value="AA_transpt_TM"/>
</dbReference>
<evidence type="ECO:0000256" key="2">
    <source>
        <dbReference type="ARBA" id="ARBA00008066"/>
    </source>
</evidence>
<protein>
    <recommendedName>
        <fullName evidence="10">Amino acid transporter transmembrane domain-containing protein</fullName>
    </recommendedName>
</protein>
<comment type="similarity">
    <text evidence="2">Belongs to the amino acid/polyamine transporter 2 family.</text>
</comment>
<evidence type="ECO:0000256" key="9">
    <source>
        <dbReference type="SAM" id="Phobius"/>
    </source>
</evidence>
<feature type="transmembrane region" description="Helical" evidence="9">
    <location>
        <begin position="210"/>
        <end position="229"/>
    </location>
</feature>
<feature type="compositionally biased region" description="Low complexity" evidence="8">
    <location>
        <begin position="7"/>
        <end position="22"/>
    </location>
</feature>
<comment type="subcellular location">
    <subcellularLocation>
        <location evidence="1">Membrane</location>
        <topology evidence="1">Multi-pass membrane protein</topology>
    </subcellularLocation>
</comment>
<dbReference type="AlphaFoldDB" id="A0A077WUY3"/>
<evidence type="ECO:0000259" key="10">
    <source>
        <dbReference type="Pfam" id="PF01490"/>
    </source>
</evidence>
<keyword evidence="7 9" id="KW-0472">Membrane</keyword>
<feature type="transmembrane region" description="Helical" evidence="9">
    <location>
        <begin position="295"/>
        <end position="312"/>
    </location>
</feature>
<feature type="transmembrane region" description="Helical" evidence="9">
    <location>
        <begin position="319"/>
        <end position="340"/>
    </location>
</feature>
<dbReference type="Pfam" id="PF01490">
    <property type="entry name" value="Aa_trans"/>
    <property type="match status" value="1"/>
</dbReference>
<evidence type="ECO:0000256" key="1">
    <source>
        <dbReference type="ARBA" id="ARBA00004141"/>
    </source>
</evidence>
<feature type="compositionally biased region" description="Polar residues" evidence="8">
    <location>
        <begin position="32"/>
        <end position="44"/>
    </location>
</feature>
<organism evidence="11">
    <name type="scientific">Lichtheimia ramosa</name>
    <dbReference type="NCBI Taxonomy" id="688394"/>
    <lineage>
        <taxon>Eukaryota</taxon>
        <taxon>Fungi</taxon>
        <taxon>Fungi incertae sedis</taxon>
        <taxon>Mucoromycota</taxon>
        <taxon>Mucoromycotina</taxon>
        <taxon>Mucoromycetes</taxon>
        <taxon>Mucorales</taxon>
        <taxon>Lichtheimiaceae</taxon>
        <taxon>Lichtheimia</taxon>
    </lineage>
</organism>
<dbReference type="PANTHER" id="PTHR22950:SF692">
    <property type="entry name" value="TRANSMEMBRANE AMINO ACID TRANSPORTER FAMILY PROTEIN"/>
    <property type="match status" value="1"/>
</dbReference>
<feature type="transmembrane region" description="Helical" evidence="9">
    <location>
        <begin position="398"/>
        <end position="421"/>
    </location>
</feature>
<proteinExistence type="inferred from homology"/>
<name>A0A077WUY3_9FUNG</name>
<feature type="transmembrane region" description="Helical" evidence="9">
    <location>
        <begin position="556"/>
        <end position="579"/>
    </location>
</feature>
<keyword evidence="6 9" id="KW-1133">Transmembrane helix</keyword>
<keyword evidence="4 9" id="KW-0812">Transmembrane</keyword>
<feature type="region of interest" description="Disordered" evidence="8">
    <location>
        <begin position="1"/>
        <end position="44"/>
    </location>
</feature>
<dbReference type="OrthoDB" id="655540at2759"/>
<keyword evidence="5" id="KW-0029">Amino-acid transport</keyword>
<evidence type="ECO:0000256" key="8">
    <source>
        <dbReference type="SAM" id="MobiDB-lite"/>
    </source>
</evidence>
<feature type="transmembrane region" description="Helical" evidence="9">
    <location>
        <begin position="499"/>
        <end position="519"/>
    </location>
</feature>
<feature type="transmembrane region" description="Helical" evidence="9">
    <location>
        <begin position="185"/>
        <end position="204"/>
    </location>
</feature>
<feature type="region of interest" description="Disordered" evidence="8">
    <location>
        <begin position="106"/>
        <end position="129"/>
    </location>
</feature>
<gene>
    <name evidence="11" type="ORF">LRAMOSA03393</name>
</gene>
<feature type="transmembrane region" description="Helical" evidence="9">
    <location>
        <begin position="262"/>
        <end position="283"/>
    </location>
</feature>
<evidence type="ECO:0000256" key="3">
    <source>
        <dbReference type="ARBA" id="ARBA00022448"/>
    </source>
</evidence>
<evidence type="ECO:0000256" key="5">
    <source>
        <dbReference type="ARBA" id="ARBA00022970"/>
    </source>
</evidence>
<feature type="transmembrane region" description="Helical" evidence="9">
    <location>
        <begin position="525"/>
        <end position="544"/>
    </location>
</feature>
<dbReference type="GO" id="GO:0005774">
    <property type="term" value="C:vacuolar membrane"/>
    <property type="evidence" value="ECO:0007669"/>
    <property type="project" value="TreeGrafter"/>
</dbReference>
<feature type="transmembrane region" description="Helical" evidence="9">
    <location>
        <begin position="441"/>
        <end position="461"/>
    </location>
</feature>
<dbReference type="GO" id="GO:0015179">
    <property type="term" value="F:L-amino acid transmembrane transporter activity"/>
    <property type="evidence" value="ECO:0007669"/>
    <property type="project" value="TreeGrafter"/>
</dbReference>
<dbReference type="EMBL" id="LK023346">
    <property type="protein sequence ID" value="CDS11130.1"/>
    <property type="molecule type" value="Genomic_DNA"/>
</dbReference>
<dbReference type="PANTHER" id="PTHR22950">
    <property type="entry name" value="AMINO ACID TRANSPORTER"/>
    <property type="match status" value="1"/>
</dbReference>
<evidence type="ECO:0000313" key="11">
    <source>
        <dbReference type="EMBL" id="CDS11130.1"/>
    </source>
</evidence>
<evidence type="ECO:0000256" key="7">
    <source>
        <dbReference type="ARBA" id="ARBA00023136"/>
    </source>
</evidence>
<evidence type="ECO:0000256" key="6">
    <source>
        <dbReference type="ARBA" id="ARBA00022989"/>
    </source>
</evidence>
<reference evidence="11" key="1">
    <citation type="journal article" date="2014" name="Genome Announc.">
        <title>De novo whole-genome sequence and genome annotation of Lichtheimia ramosa.</title>
        <authorList>
            <person name="Linde J."/>
            <person name="Schwartze V."/>
            <person name="Binder U."/>
            <person name="Lass-Florl C."/>
            <person name="Voigt K."/>
            <person name="Horn F."/>
        </authorList>
    </citation>
    <scope>NUCLEOTIDE SEQUENCE</scope>
    <source>
        <strain evidence="11">JMRC FSU:6197</strain>
    </source>
</reference>
<accession>A0A077WUY3</accession>
<evidence type="ECO:0000256" key="4">
    <source>
        <dbReference type="ARBA" id="ARBA00022692"/>
    </source>
</evidence>
<sequence length="582" mass="64356">MPQQAGSFSHSSSSNSSTTTATPIPIRVPNNAHPNYGTTSSTMEAGTPYFSAREDSDFMSRLGSFTQSYSRASVLFMAENIPSSSHHHHDEYTTSMMERSSTLLSLDEEQQQQQQPLDSNKHDPLSLERSVSQRTYHSIHLTPSNEGVTAAQTHTRSLYRPDTVASVISQQFKTNNNAPPPKSNFIQSVFNAMNVLIGVGILAFPLAFRYAGWLFGTLIFTFCAIGTNYTAKLLVRCLDAVPGAITYGDIGMAAFGDRGRTFIGGVFFVELATMAVAMITLLGDGLQAVYPEMDLVTSRLLCFCLMTPFEFFPLRQLSMASLLGIVSCASLVLVVLVDGFCKHEQPGSLWDPMATEWLPADLSKIPLSFGLMMAGFAGHAVFPSIYRDMQEPKKYDRMVDITYGITTAVYLTMAAAGYLMFGSQTMQEITQNLAVTPGYYRILNSVALWLVVVTPIAKFALIMNPLHIAWELWISARSMVENWLHHGSSYLWKQRILRFVSRIIVTAIAVYIAIMFPGFDRVMSLLGALFSFSISLIFPLLCYQRLYASSISSKKTLLHMIALVIAISMALLGTVWSFAPNL</sequence>